<gene>
    <name evidence="3" type="ORF">HNQ41_002656</name>
</gene>
<comment type="caution">
    <text evidence="3">The sequence shown here is derived from an EMBL/GenBank/DDBJ whole genome shotgun (WGS) entry which is preliminary data.</text>
</comment>
<dbReference type="Proteomes" id="UP000551878">
    <property type="component" value="Unassembled WGS sequence"/>
</dbReference>
<dbReference type="PANTHER" id="PTHR42852:SF13">
    <property type="entry name" value="PROTEIN DIPZ"/>
    <property type="match status" value="1"/>
</dbReference>
<dbReference type="GO" id="GO:0016853">
    <property type="term" value="F:isomerase activity"/>
    <property type="evidence" value="ECO:0007669"/>
    <property type="project" value="UniProtKB-KW"/>
</dbReference>
<dbReference type="InterPro" id="IPR050553">
    <property type="entry name" value="Thioredoxin_ResA/DsbE_sf"/>
</dbReference>
<accession>A0A840QT29</accession>
<proteinExistence type="predicted"/>
<keyword evidence="4" id="KW-1185">Reference proteome</keyword>
<dbReference type="CDD" id="cd02966">
    <property type="entry name" value="TlpA_like_family"/>
    <property type="match status" value="1"/>
</dbReference>
<dbReference type="GO" id="GO:0016209">
    <property type="term" value="F:antioxidant activity"/>
    <property type="evidence" value="ECO:0007669"/>
    <property type="project" value="InterPro"/>
</dbReference>
<name>A0A840QT29_9BACI</name>
<organism evidence="3 4">
    <name type="scientific">Texcoconibacillus texcoconensis</name>
    <dbReference type="NCBI Taxonomy" id="1095777"/>
    <lineage>
        <taxon>Bacteria</taxon>
        <taxon>Bacillati</taxon>
        <taxon>Bacillota</taxon>
        <taxon>Bacilli</taxon>
        <taxon>Bacillales</taxon>
        <taxon>Bacillaceae</taxon>
        <taxon>Texcoconibacillus</taxon>
    </lineage>
</organism>
<keyword evidence="1" id="KW-1015">Disulfide bond</keyword>
<dbReference type="Pfam" id="PF00578">
    <property type="entry name" value="AhpC-TSA"/>
    <property type="match status" value="1"/>
</dbReference>
<dbReference type="PROSITE" id="PS51352">
    <property type="entry name" value="THIOREDOXIN_2"/>
    <property type="match status" value="1"/>
</dbReference>
<dbReference type="EMBL" id="JACHHB010000013">
    <property type="protein sequence ID" value="MBB5174441.1"/>
    <property type="molecule type" value="Genomic_DNA"/>
</dbReference>
<dbReference type="Gene3D" id="3.40.30.10">
    <property type="entry name" value="Glutaredoxin"/>
    <property type="match status" value="1"/>
</dbReference>
<protein>
    <submittedName>
        <fullName evidence="3">Thiol-disulfide isomerase/thioredoxin</fullName>
    </submittedName>
</protein>
<dbReference type="InterPro" id="IPR013766">
    <property type="entry name" value="Thioredoxin_domain"/>
</dbReference>
<dbReference type="PANTHER" id="PTHR42852">
    <property type="entry name" value="THIOL:DISULFIDE INTERCHANGE PROTEIN DSBE"/>
    <property type="match status" value="1"/>
</dbReference>
<evidence type="ECO:0000313" key="4">
    <source>
        <dbReference type="Proteomes" id="UP000551878"/>
    </source>
</evidence>
<evidence type="ECO:0000256" key="1">
    <source>
        <dbReference type="ARBA" id="ARBA00023157"/>
    </source>
</evidence>
<dbReference type="AlphaFoldDB" id="A0A840QT29"/>
<reference evidence="3 4" key="1">
    <citation type="submission" date="2020-08" db="EMBL/GenBank/DDBJ databases">
        <title>Genomic Encyclopedia of Type Strains, Phase IV (KMG-IV): sequencing the most valuable type-strain genomes for metagenomic binning, comparative biology and taxonomic classification.</title>
        <authorList>
            <person name="Goeker M."/>
        </authorList>
    </citation>
    <scope>NUCLEOTIDE SEQUENCE [LARGE SCALE GENOMIC DNA]</scope>
    <source>
        <strain evidence="3 4">DSM 24696</strain>
    </source>
</reference>
<evidence type="ECO:0000313" key="3">
    <source>
        <dbReference type="EMBL" id="MBB5174441.1"/>
    </source>
</evidence>
<keyword evidence="3" id="KW-0413">Isomerase</keyword>
<dbReference type="InterPro" id="IPR036249">
    <property type="entry name" value="Thioredoxin-like_sf"/>
</dbReference>
<dbReference type="SUPFAM" id="SSF52833">
    <property type="entry name" value="Thioredoxin-like"/>
    <property type="match status" value="1"/>
</dbReference>
<dbReference type="InterPro" id="IPR017937">
    <property type="entry name" value="Thioredoxin_CS"/>
</dbReference>
<dbReference type="PROSITE" id="PS00194">
    <property type="entry name" value="THIOREDOXIN_1"/>
    <property type="match status" value="1"/>
</dbReference>
<dbReference type="RefSeq" id="WP_184664867.1">
    <property type="nucleotide sequence ID" value="NZ_JACHHB010000013.1"/>
</dbReference>
<dbReference type="InterPro" id="IPR000866">
    <property type="entry name" value="AhpC/TSA"/>
</dbReference>
<evidence type="ECO:0000259" key="2">
    <source>
        <dbReference type="PROSITE" id="PS51352"/>
    </source>
</evidence>
<feature type="domain" description="Thioredoxin" evidence="2">
    <location>
        <begin position="36"/>
        <end position="177"/>
    </location>
</feature>
<sequence length="180" mass="20378">MLRLRQGLALIMFISVGFFLWLAQVDDDVEGTASSAHKGFQAPNIQLERFDGRSFVLEEVFANGRPALLYFWTSWCPYCERSTEHVQRIDETYGENIEVIGVNVANQDVLTDAEVFIKKHETTFTQLLDKEGEVSSVYQTPPIPLTVWIDEQGAISERRTGAVTYSELEANVIELLEKGD</sequence>
<dbReference type="GO" id="GO:0016491">
    <property type="term" value="F:oxidoreductase activity"/>
    <property type="evidence" value="ECO:0007669"/>
    <property type="project" value="InterPro"/>
</dbReference>